<sequence>MQALLLRAPYERIADRLAALAPDLDVVVLEPDGGLTLRGAPFDPSGLKPDIWWLSLDAFGKRGGDYFPRLAASPDARWVQTAFAGLDNPMFKPLAREGLTVTNSSAQAPAIAEYVTIHALSLLHPIAQQAAHQAAREWTPVNFREVGQTRWLIVGFGNIGREIAQRAKAFGAQVEAVRRSPDPEGLADAVSTLADLPRILPQADVVVLACALNEETRDLADAAFFAAMKPGAILINIGRGGLVDEDALRAGLDRDQPAHAVLDVFKTEPLPVDAWFWDHPKVRVTPHASNRGELTGARGDALFLENLRRYLRGEPMLNVTRAQDIAAG</sequence>
<dbReference type="GO" id="GO:0016616">
    <property type="term" value="F:oxidoreductase activity, acting on the CH-OH group of donors, NAD or NADP as acceptor"/>
    <property type="evidence" value="ECO:0007669"/>
    <property type="project" value="UniProtKB-ARBA"/>
</dbReference>
<dbReference type="Gene3D" id="3.40.50.720">
    <property type="entry name" value="NAD(P)-binding Rossmann-like Domain"/>
    <property type="match status" value="2"/>
</dbReference>
<dbReference type="Proteomes" id="UP000530564">
    <property type="component" value="Unassembled WGS sequence"/>
</dbReference>
<dbReference type="PANTHER" id="PTHR43333">
    <property type="entry name" value="2-HACID_DH_C DOMAIN-CONTAINING PROTEIN"/>
    <property type="match status" value="1"/>
</dbReference>
<dbReference type="AlphaFoldDB" id="A0A839ZW59"/>
<proteinExistence type="predicted"/>
<keyword evidence="2" id="KW-0520">NAD</keyword>
<name>A0A839ZW59_9CAUL</name>
<dbReference type="RefSeq" id="WP_183770752.1">
    <property type="nucleotide sequence ID" value="NZ_JACIDK010000002.1"/>
</dbReference>
<dbReference type="InterPro" id="IPR029753">
    <property type="entry name" value="D-isomer_DH_CS"/>
</dbReference>
<dbReference type="Pfam" id="PF02826">
    <property type="entry name" value="2-Hacid_dh_C"/>
    <property type="match status" value="1"/>
</dbReference>
<accession>A0A839ZW59</accession>
<gene>
    <name evidence="4" type="ORF">GGQ61_001243</name>
</gene>
<dbReference type="InterPro" id="IPR006140">
    <property type="entry name" value="D-isomer_DH_NAD-bd"/>
</dbReference>
<organism evidence="4 5">
    <name type="scientific">Phenylobacterium haematophilum</name>
    <dbReference type="NCBI Taxonomy" id="98513"/>
    <lineage>
        <taxon>Bacteria</taxon>
        <taxon>Pseudomonadati</taxon>
        <taxon>Pseudomonadota</taxon>
        <taxon>Alphaproteobacteria</taxon>
        <taxon>Caulobacterales</taxon>
        <taxon>Caulobacteraceae</taxon>
        <taxon>Phenylobacterium</taxon>
    </lineage>
</organism>
<keyword evidence="5" id="KW-1185">Reference proteome</keyword>
<reference evidence="4 5" key="1">
    <citation type="submission" date="2020-08" db="EMBL/GenBank/DDBJ databases">
        <title>Genomic Encyclopedia of Type Strains, Phase IV (KMG-IV): sequencing the most valuable type-strain genomes for metagenomic binning, comparative biology and taxonomic classification.</title>
        <authorList>
            <person name="Goeker M."/>
        </authorList>
    </citation>
    <scope>NUCLEOTIDE SEQUENCE [LARGE SCALE GENOMIC DNA]</scope>
    <source>
        <strain evidence="4 5">DSM 21793</strain>
    </source>
</reference>
<evidence type="ECO:0000259" key="3">
    <source>
        <dbReference type="Pfam" id="PF02826"/>
    </source>
</evidence>
<dbReference type="CDD" id="cd05300">
    <property type="entry name" value="2-Hacid_dh_1"/>
    <property type="match status" value="1"/>
</dbReference>
<keyword evidence="1" id="KW-0560">Oxidoreductase</keyword>
<comment type="caution">
    <text evidence="4">The sequence shown here is derived from an EMBL/GenBank/DDBJ whole genome shotgun (WGS) entry which is preliminary data.</text>
</comment>
<evidence type="ECO:0000313" key="4">
    <source>
        <dbReference type="EMBL" id="MBB3890526.1"/>
    </source>
</evidence>
<feature type="domain" description="D-isomer specific 2-hydroxyacid dehydrogenase NAD-binding" evidence="3">
    <location>
        <begin position="118"/>
        <end position="288"/>
    </location>
</feature>
<evidence type="ECO:0000313" key="5">
    <source>
        <dbReference type="Proteomes" id="UP000530564"/>
    </source>
</evidence>
<dbReference type="SUPFAM" id="SSF52283">
    <property type="entry name" value="Formate/glycerate dehydrogenase catalytic domain-like"/>
    <property type="match status" value="1"/>
</dbReference>
<protein>
    <submittedName>
        <fullName evidence="4">Phosphoglycerate dehydrogenase-like enzyme</fullName>
    </submittedName>
</protein>
<dbReference type="PANTHER" id="PTHR43333:SF1">
    <property type="entry name" value="D-ISOMER SPECIFIC 2-HYDROXYACID DEHYDROGENASE NAD-BINDING DOMAIN-CONTAINING PROTEIN"/>
    <property type="match status" value="1"/>
</dbReference>
<evidence type="ECO:0000256" key="1">
    <source>
        <dbReference type="ARBA" id="ARBA00023002"/>
    </source>
</evidence>
<dbReference type="PROSITE" id="PS00671">
    <property type="entry name" value="D_2_HYDROXYACID_DH_3"/>
    <property type="match status" value="1"/>
</dbReference>
<dbReference type="GO" id="GO:0051287">
    <property type="term" value="F:NAD binding"/>
    <property type="evidence" value="ECO:0007669"/>
    <property type="project" value="InterPro"/>
</dbReference>
<dbReference type="SUPFAM" id="SSF51735">
    <property type="entry name" value="NAD(P)-binding Rossmann-fold domains"/>
    <property type="match status" value="1"/>
</dbReference>
<evidence type="ECO:0000256" key="2">
    <source>
        <dbReference type="ARBA" id="ARBA00023027"/>
    </source>
</evidence>
<dbReference type="EMBL" id="JACIDK010000002">
    <property type="protein sequence ID" value="MBB3890526.1"/>
    <property type="molecule type" value="Genomic_DNA"/>
</dbReference>
<dbReference type="InterPro" id="IPR036291">
    <property type="entry name" value="NAD(P)-bd_dom_sf"/>
</dbReference>